<organism evidence="13 14">
    <name type="scientific">Thioploca ingrica</name>
    <dbReference type="NCBI Taxonomy" id="40754"/>
    <lineage>
        <taxon>Bacteria</taxon>
        <taxon>Pseudomonadati</taxon>
        <taxon>Pseudomonadota</taxon>
        <taxon>Gammaproteobacteria</taxon>
        <taxon>Thiotrichales</taxon>
        <taxon>Thiotrichaceae</taxon>
        <taxon>Thioploca</taxon>
    </lineage>
</organism>
<dbReference type="GO" id="GO:0009279">
    <property type="term" value="C:cell outer membrane"/>
    <property type="evidence" value="ECO:0007669"/>
    <property type="project" value="UniProtKB-SubCell"/>
</dbReference>
<dbReference type="AlphaFoldDB" id="A0A090AI94"/>
<evidence type="ECO:0000256" key="1">
    <source>
        <dbReference type="ARBA" id="ARBA00004571"/>
    </source>
</evidence>
<dbReference type="InterPro" id="IPR036942">
    <property type="entry name" value="Beta-barrel_TonB_sf"/>
</dbReference>
<dbReference type="Pfam" id="PF07715">
    <property type="entry name" value="Plug"/>
    <property type="match status" value="1"/>
</dbReference>
<dbReference type="CDD" id="cd01347">
    <property type="entry name" value="ligand_gated_channel"/>
    <property type="match status" value="1"/>
</dbReference>
<keyword evidence="14" id="KW-1185">Reference proteome</keyword>
<dbReference type="KEGG" id="tig:THII_0223"/>
<dbReference type="EMBL" id="AP014633">
    <property type="protein sequence ID" value="BAP54520.1"/>
    <property type="molecule type" value="Genomic_DNA"/>
</dbReference>
<dbReference type="Gene3D" id="2.40.170.20">
    <property type="entry name" value="TonB-dependent receptor, beta-barrel domain"/>
    <property type="match status" value="1"/>
</dbReference>
<dbReference type="GO" id="GO:0006811">
    <property type="term" value="P:monoatomic ion transport"/>
    <property type="evidence" value="ECO:0007669"/>
    <property type="project" value="UniProtKB-KW"/>
</dbReference>
<keyword evidence="5" id="KW-0732">Signal</keyword>
<keyword evidence="8 10" id="KW-0472">Membrane</keyword>
<dbReference type="STRING" id="40754.THII_0223"/>
<proteinExistence type="inferred from homology"/>
<dbReference type="Proteomes" id="UP000031623">
    <property type="component" value="Chromosome"/>
</dbReference>
<comment type="subcellular location">
    <subcellularLocation>
        <location evidence="1">Cell outer membrane</location>
        <topology evidence="1">Multi-pass membrane protein</topology>
    </subcellularLocation>
</comment>
<keyword evidence="3" id="KW-1134">Transmembrane beta strand</keyword>
<dbReference type="InterPro" id="IPR000531">
    <property type="entry name" value="Beta-barrel_TonB"/>
</dbReference>
<reference evidence="13 14" key="1">
    <citation type="journal article" date="2014" name="ISME J.">
        <title>Ecophysiology of Thioploca ingrica as revealed by the complete genome sequence supplemented with proteomic evidence.</title>
        <authorList>
            <person name="Kojima H."/>
            <person name="Ogura Y."/>
            <person name="Yamamoto N."/>
            <person name="Togashi T."/>
            <person name="Mori H."/>
            <person name="Watanabe T."/>
            <person name="Nemoto F."/>
            <person name="Kurokawa K."/>
            <person name="Hayashi T."/>
            <person name="Fukui M."/>
        </authorList>
    </citation>
    <scope>NUCLEOTIDE SEQUENCE [LARGE SCALE GENOMIC DNA]</scope>
</reference>
<evidence type="ECO:0000256" key="9">
    <source>
        <dbReference type="ARBA" id="ARBA00023237"/>
    </source>
</evidence>
<feature type="domain" description="TonB-dependent receptor plug" evidence="12">
    <location>
        <begin position="23"/>
        <end position="129"/>
    </location>
</feature>
<protein>
    <submittedName>
        <fullName evidence="13">Outer membrane cobalamin receptor protein</fullName>
    </submittedName>
</protein>
<evidence type="ECO:0000259" key="11">
    <source>
        <dbReference type="Pfam" id="PF00593"/>
    </source>
</evidence>
<evidence type="ECO:0000313" key="14">
    <source>
        <dbReference type="Proteomes" id="UP000031623"/>
    </source>
</evidence>
<evidence type="ECO:0000256" key="2">
    <source>
        <dbReference type="ARBA" id="ARBA00022448"/>
    </source>
</evidence>
<keyword evidence="7 10" id="KW-0798">TonB box</keyword>
<name>A0A090AI94_9GAMM</name>
<evidence type="ECO:0000256" key="4">
    <source>
        <dbReference type="ARBA" id="ARBA00022692"/>
    </source>
</evidence>
<keyword evidence="9" id="KW-0998">Cell outer membrane</keyword>
<keyword evidence="13" id="KW-0675">Receptor</keyword>
<dbReference type="PANTHER" id="PTHR30069">
    <property type="entry name" value="TONB-DEPENDENT OUTER MEMBRANE RECEPTOR"/>
    <property type="match status" value="1"/>
</dbReference>
<evidence type="ECO:0000259" key="12">
    <source>
        <dbReference type="Pfam" id="PF07715"/>
    </source>
</evidence>
<dbReference type="PANTHER" id="PTHR30069:SF53">
    <property type="entry name" value="COLICIN I RECEPTOR-RELATED"/>
    <property type="match status" value="1"/>
</dbReference>
<accession>A0A090AI94</accession>
<keyword evidence="6" id="KW-0406">Ion transport</keyword>
<dbReference type="SUPFAM" id="SSF56935">
    <property type="entry name" value="Porins"/>
    <property type="match status" value="1"/>
</dbReference>
<evidence type="ECO:0000256" key="6">
    <source>
        <dbReference type="ARBA" id="ARBA00023065"/>
    </source>
</evidence>
<dbReference type="Gene3D" id="2.170.130.10">
    <property type="entry name" value="TonB-dependent receptor, plug domain"/>
    <property type="match status" value="1"/>
</dbReference>
<feature type="domain" description="TonB-dependent receptor-like beta-barrel" evidence="11">
    <location>
        <begin position="206"/>
        <end position="564"/>
    </location>
</feature>
<evidence type="ECO:0000256" key="8">
    <source>
        <dbReference type="ARBA" id="ARBA00023136"/>
    </source>
</evidence>
<dbReference type="HOGENOM" id="CLU_008287_18_5_6"/>
<gene>
    <name evidence="13" type="ORF">THII_0223</name>
</gene>
<dbReference type="InterPro" id="IPR037066">
    <property type="entry name" value="Plug_dom_sf"/>
</dbReference>
<dbReference type="InterPro" id="IPR012910">
    <property type="entry name" value="Plug_dom"/>
</dbReference>
<comment type="similarity">
    <text evidence="10">Belongs to the TonB-dependent receptor family.</text>
</comment>
<evidence type="ECO:0000256" key="3">
    <source>
        <dbReference type="ARBA" id="ARBA00022452"/>
    </source>
</evidence>
<keyword evidence="2" id="KW-0813">Transport</keyword>
<sequence length="590" mass="65868">MTSRSQGTPQEIIVTATRTAQTVDDSSAAVTVITRQEIEQSQAMTLPGLLRSQAGLDMNNSGGLGKATSIFMRGTEPDHVLVLVDGVKIGSATVGNVAWQDLPLADVERIEIVRGPRSSLYGSEALGGIIQIFTRKGKGKPQLELNGGLGSEGTQQIGGGLLGATPKVWYSIHANHLQTDGFNACQSNLNAGCFTIEPDDDGYENTSFSAKVGSQLGEQGNIEAYAWQTQGNNQYDSAWDNEADFLQQVVGLKTDYMANEHWLINLNVGNSLDEIDNFGHDVPQTYFDTNRTVATLQNNFQFTPEKLLTVGYDYQQEQVDSTTAYLIDSRDNHGLFLEYQTQVDKTKWTTGLRYDDNEQFGSHTTGNLGLSYALSPQTRFIAAYGTAFKAPAFNELYYPNFGNPNLEPEEAESFEIGFLSTQQSPTNWSLNFYHTRIEQLIATYFDTTTNQFFADNLNKANITGMDSSVGWHNAGWDFNANFSWLKPEDDATGNLLPRRAERTLNLELAQQQGAARLAIQWSAQSHRYEDAQNTQRLAGYGIFNLNGEYTVNKHWFLKFRLENILDKEYQTARFFNMPGRLWFASLHYQQ</sequence>
<evidence type="ECO:0000256" key="5">
    <source>
        <dbReference type="ARBA" id="ARBA00022729"/>
    </source>
</evidence>
<evidence type="ECO:0000313" key="13">
    <source>
        <dbReference type="EMBL" id="BAP54520.1"/>
    </source>
</evidence>
<evidence type="ECO:0000256" key="7">
    <source>
        <dbReference type="ARBA" id="ARBA00023077"/>
    </source>
</evidence>
<dbReference type="GO" id="GO:0015889">
    <property type="term" value="P:cobalamin transport"/>
    <property type="evidence" value="ECO:0007669"/>
    <property type="project" value="TreeGrafter"/>
</dbReference>
<dbReference type="Pfam" id="PF00593">
    <property type="entry name" value="TonB_dep_Rec_b-barrel"/>
    <property type="match status" value="1"/>
</dbReference>
<dbReference type="InterPro" id="IPR039426">
    <property type="entry name" value="TonB-dep_rcpt-like"/>
</dbReference>
<keyword evidence="4" id="KW-0812">Transmembrane</keyword>
<evidence type="ECO:0000256" key="10">
    <source>
        <dbReference type="RuleBase" id="RU003357"/>
    </source>
</evidence>